<evidence type="ECO:0000313" key="23">
    <source>
        <dbReference type="RefSeq" id="XP_030756939.1"/>
    </source>
</evidence>
<evidence type="ECO:0000256" key="13">
    <source>
        <dbReference type="ARBA" id="ARBA00047192"/>
    </source>
</evidence>
<dbReference type="InterPro" id="IPR000577">
    <property type="entry name" value="Carb_kinase_FGGY"/>
</dbReference>
<evidence type="ECO:0000256" key="5">
    <source>
        <dbReference type="ARBA" id="ARBA00022490"/>
    </source>
</evidence>
<evidence type="ECO:0000256" key="10">
    <source>
        <dbReference type="ARBA" id="ARBA00022840"/>
    </source>
</evidence>
<dbReference type="GO" id="GO:0046167">
    <property type="term" value="P:glycerol-3-phosphate biosynthetic process"/>
    <property type="evidence" value="ECO:0007669"/>
    <property type="project" value="TreeGrafter"/>
</dbReference>
<dbReference type="GO" id="GO:0005524">
    <property type="term" value="F:ATP binding"/>
    <property type="evidence" value="ECO:0007669"/>
    <property type="project" value="UniProtKB-KW"/>
</dbReference>
<comment type="pathway">
    <text evidence="2">Polyol metabolism; glycerol degradation via glycerol kinase pathway; sn-glycerol 3-phosphate from glycerol: step 1/1.</text>
</comment>
<dbReference type="PROSITE" id="PS00445">
    <property type="entry name" value="FGGY_KINASES_2"/>
    <property type="match status" value="1"/>
</dbReference>
<keyword evidence="10" id="KW-0067">ATP-binding</keyword>
<keyword evidence="17" id="KW-1185">Reference proteome</keyword>
<evidence type="ECO:0000313" key="20">
    <source>
        <dbReference type="RefSeq" id="XP_030756936.1"/>
    </source>
</evidence>
<dbReference type="FunFam" id="3.30.420.40:FF:000102">
    <property type="entry name" value="Putative glycerol kinase 5"/>
    <property type="match status" value="1"/>
</dbReference>
<dbReference type="KEGG" id="soy:115882828"/>
<gene>
    <name evidence="18 19 20 21 22 23" type="primary">LOC115882828</name>
</gene>
<proteinExistence type="inferred from homology"/>
<dbReference type="OrthoDB" id="6278781at2759"/>
<comment type="subcellular location">
    <subcellularLocation>
        <location evidence="1">Cytoplasm</location>
    </subcellularLocation>
</comment>
<keyword evidence="7" id="KW-0547">Nucleotide-binding</keyword>
<evidence type="ECO:0000313" key="22">
    <source>
        <dbReference type="RefSeq" id="XP_030756938.1"/>
    </source>
</evidence>
<evidence type="ECO:0000256" key="3">
    <source>
        <dbReference type="ARBA" id="ARBA00009156"/>
    </source>
</evidence>
<dbReference type="InterPro" id="IPR037444">
    <property type="entry name" value="GK5"/>
</dbReference>
<dbReference type="RefSeq" id="XP_030756936.1">
    <property type="nucleotide sequence ID" value="XM_030901076.1"/>
</dbReference>
<evidence type="ECO:0000259" key="15">
    <source>
        <dbReference type="Pfam" id="PF00370"/>
    </source>
</evidence>
<sequence length="516" mass="57581">MSGDSTGYIAALDIGTTTLRCQIIDKNGDCIGSAFNKVKLYYPSPGSVEIHPDELYDNTISIIKDSIKDANVSIRQIKSLGIATQRATFITWRKSTGKPLHNFITWKDIRAWEFIKKVNKSWKIWLLRTGCQIIHLLTRQMKFNIVGNLKFTSTHVTLRLLWLLQNNEELQKALSSNDLMFGTVDTWLVYKLTGGRTYVTDISNASATGMYDPFSLCWSLIPKYLNIPQSILPTVVDNDYEFGYCSSDIFGVPIKIGAVMSDQSASMYGSCSFAENDLKITMGTGVFLDVNTGCNIKGGTEGTYPLVGWKNKEELVFLTEIPGSDAGSLVEWMLATGLISTADELNIMPTSVKNTSGVYFIPAFSGLGPPISNENAASGFIGIKPETRKEHMIRAVLESIVYKTILAYDLLRSQWKENFTYISANGGVSKNDFICQLLADLTDLPVKRLSAEMSTLGVAFLAGLSGGLWHSKEELSKIDKTEKVFYPSKEKTRKTELLVELESWRRATDRFKSWYD</sequence>
<evidence type="ECO:0000256" key="2">
    <source>
        <dbReference type="ARBA" id="ARBA00005190"/>
    </source>
</evidence>
<comment type="similarity">
    <text evidence="3 14">Belongs to the FGGY kinase family.</text>
</comment>
<feature type="domain" description="Carbohydrate kinase FGGY C-terminal" evidence="16">
    <location>
        <begin position="279"/>
        <end position="464"/>
    </location>
</feature>
<dbReference type="Pfam" id="PF00370">
    <property type="entry name" value="FGGY_N"/>
    <property type="match status" value="1"/>
</dbReference>
<dbReference type="PANTHER" id="PTHR10196">
    <property type="entry name" value="SUGAR KINASE"/>
    <property type="match status" value="1"/>
</dbReference>
<evidence type="ECO:0000313" key="21">
    <source>
        <dbReference type="RefSeq" id="XP_030756937.1"/>
    </source>
</evidence>
<dbReference type="Pfam" id="PF02782">
    <property type="entry name" value="FGGY_C"/>
    <property type="match status" value="1"/>
</dbReference>
<evidence type="ECO:0000256" key="6">
    <source>
        <dbReference type="ARBA" id="ARBA00022679"/>
    </source>
</evidence>
<evidence type="ECO:0000259" key="16">
    <source>
        <dbReference type="Pfam" id="PF02782"/>
    </source>
</evidence>
<dbReference type="RefSeq" id="XP_030756934.1">
    <property type="nucleotide sequence ID" value="XM_030901074.1"/>
</dbReference>
<evidence type="ECO:0000256" key="4">
    <source>
        <dbReference type="ARBA" id="ARBA00012099"/>
    </source>
</evidence>
<keyword evidence="6 14" id="KW-0808">Transferase</keyword>
<organism evidence="17 19">
    <name type="scientific">Sitophilus oryzae</name>
    <name type="common">Rice weevil</name>
    <name type="synonym">Curculio oryzae</name>
    <dbReference type="NCBI Taxonomy" id="7048"/>
    <lineage>
        <taxon>Eukaryota</taxon>
        <taxon>Metazoa</taxon>
        <taxon>Ecdysozoa</taxon>
        <taxon>Arthropoda</taxon>
        <taxon>Hexapoda</taxon>
        <taxon>Insecta</taxon>
        <taxon>Pterygota</taxon>
        <taxon>Neoptera</taxon>
        <taxon>Endopterygota</taxon>
        <taxon>Coleoptera</taxon>
        <taxon>Polyphaga</taxon>
        <taxon>Cucujiformia</taxon>
        <taxon>Curculionidae</taxon>
        <taxon>Dryophthorinae</taxon>
        <taxon>Sitophilus</taxon>
    </lineage>
</organism>
<dbReference type="SUPFAM" id="SSF53067">
    <property type="entry name" value="Actin-like ATPase domain"/>
    <property type="match status" value="2"/>
</dbReference>
<evidence type="ECO:0000256" key="9">
    <source>
        <dbReference type="ARBA" id="ARBA00022798"/>
    </source>
</evidence>
<dbReference type="RefSeq" id="XP_030756939.1">
    <property type="nucleotide sequence ID" value="XM_030901079.1"/>
</dbReference>
<dbReference type="GeneID" id="115882828"/>
<evidence type="ECO:0000313" key="19">
    <source>
        <dbReference type="RefSeq" id="XP_030756935.1"/>
    </source>
</evidence>
<evidence type="ECO:0000256" key="1">
    <source>
        <dbReference type="ARBA" id="ARBA00004496"/>
    </source>
</evidence>
<dbReference type="AlphaFoldDB" id="A0A6J2Y1P3"/>
<evidence type="ECO:0000313" key="17">
    <source>
        <dbReference type="Proteomes" id="UP000504635"/>
    </source>
</evidence>
<dbReference type="InterPro" id="IPR018485">
    <property type="entry name" value="FGGY_C"/>
</dbReference>
<dbReference type="InterPro" id="IPR043129">
    <property type="entry name" value="ATPase_NBD"/>
</dbReference>
<dbReference type="EC" id="2.7.1.30" evidence="4"/>
<dbReference type="RefSeq" id="XP_030756937.1">
    <property type="nucleotide sequence ID" value="XM_030901077.1"/>
</dbReference>
<dbReference type="UniPathway" id="UPA00618">
    <property type="reaction ID" value="UER00672"/>
</dbReference>
<evidence type="ECO:0000313" key="18">
    <source>
        <dbReference type="RefSeq" id="XP_030756934.1"/>
    </source>
</evidence>
<accession>A0A6J2Y1P3</accession>
<keyword evidence="5" id="KW-0963">Cytoplasm</keyword>
<dbReference type="GO" id="GO:0006641">
    <property type="term" value="P:triglyceride metabolic process"/>
    <property type="evidence" value="ECO:0007669"/>
    <property type="project" value="TreeGrafter"/>
</dbReference>
<dbReference type="GO" id="GO:0019563">
    <property type="term" value="P:glycerol catabolic process"/>
    <property type="evidence" value="ECO:0007669"/>
    <property type="project" value="UniProtKB-UniPathway"/>
</dbReference>
<dbReference type="GO" id="GO:0004370">
    <property type="term" value="F:glycerol kinase activity"/>
    <property type="evidence" value="ECO:0007669"/>
    <property type="project" value="UniProtKB-EC"/>
</dbReference>
<dbReference type="Gene3D" id="3.30.420.40">
    <property type="match status" value="2"/>
</dbReference>
<dbReference type="RefSeq" id="XP_030756935.1">
    <property type="nucleotide sequence ID" value="XM_030901075.1"/>
</dbReference>
<keyword evidence="9" id="KW-0319">Glycerol metabolism</keyword>
<dbReference type="GO" id="GO:0005739">
    <property type="term" value="C:mitochondrion"/>
    <property type="evidence" value="ECO:0007669"/>
    <property type="project" value="TreeGrafter"/>
</dbReference>
<comment type="function">
    <text evidence="12">Skin-specific kinase that plays a key role in glycerol metabolism, catalyzing its phosphorylation to produce sn-glycerol 3-phosphate. Involved in skin-specific regulation of sterol regulatory element-binding protein (SREBP) processing and lipid biosynthesis.</text>
</comment>
<dbReference type="InterPro" id="IPR018483">
    <property type="entry name" value="Carb_kinase_FGGY_CS"/>
</dbReference>
<keyword evidence="8 14" id="KW-0418">Kinase</keyword>
<protein>
    <recommendedName>
        <fullName evidence="13">Glycerol kinase 5</fullName>
        <ecNumber evidence="4">2.7.1.30</ecNumber>
    </recommendedName>
    <alternativeName>
        <fullName evidence="11">ATP:glycerol 3-phosphotransferase 5</fullName>
    </alternativeName>
</protein>
<reference evidence="18 19" key="1">
    <citation type="submission" date="2025-04" db="UniProtKB">
        <authorList>
            <consortium name="RefSeq"/>
        </authorList>
    </citation>
    <scope>IDENTIFICATION</scope>
    <source>
        <tissue evidence="18 19">Gonads</tissue>
    </source>
</reference>
<dbReference type="RefSeq" id="XP_030756938.1">
    <property type="nucleotide sequence ID" value="XM_030901078.1"/>
</dbReference>
<dbReference type="Proteomes" id="UP000504635">
    <property type="component" value="Unplaced"/>
</dbReference>
<evidence type="ECO:0000256" key="7">
    <source>
        <dbReference type="ARBA" id="ARBA00022741"/>
    </source>
</evidence>
<dbReference type="PANTHER" id="PTHR10196:SF68">
    <property type="entry name" value="GLYCEROL KINASE 5-RELATED"/>
    <property type="match status" value="1"/>
</dbReference>
<dbReference type="CDD" id="cd07793">
    <property type="entry name" value="ASKHA_NBD_FGGY_GK5-like"/>
    <property type="match status" value="1"/>
</dbReference>
<name>A0A6J2Y1P3_SITOR</name>
<evidence type="ECO:0000256" key="8">
    <source>
        <dbReference type="ARBA" id="ARBA00022777"/>
    </source>
</evidence>
<evidence type="ECO:0000256" key="12">
    <source>
        <dbReference type="ARBA" id="ARBA00045165"/>
    </source>
</evidence>
<dbReference type="PIRSF" id="PIRSF000538">
    <property type="entry name" value="GlpK"/>
    <property type="match status" value="1"/>
</dbReference>
<evidence type="ECO:0000256" key="11">
    <source>
        <dbReference type="ARBA" id="ARBA00033026"/>
    </source>
</evidence>
<feature type="domain" description="Carbohydrate kinase FGGY N-terminal" evidence="15">
    <location>
        <begin position="8"/>
        <end position="251"/>
    </location>
</feature>
<dbReference type="InterPro" id="IPR018484">
    <property type="entry name" value="FGGY_N"/>
</dbReference>
<evidence type="ECO:0000256" key="14">
    <source>
        <dbReference type="RuleBase" id="RU003733"/>
    </source>
</evidence>
<dbReference type="FunFam" id="3.30.420.40:FF:000104">
    <property type="entry name" value="putative glycerol kinase 5"/>
    <property type="match status" value="1"/>
</dbReference>